<sequence length="146" mass="15596">MHVLIVEPDAALSALWARVLRRLGHQVFEARGQRDAVRTIRERAVEVIILDLVLEEGSAIATADYAGYARPDAQVITVTSSSFFSDGSIFQHMPNARAFVRTGTSPEDLAAMAEHYGGVLGRSSPGAAPGRRDAELPPLSGVADSP</sequence>
<evidence type="ECO:0000256" key="1">
    <source>
        <dbReference type="PROSITE-ProRule" id="PRU00169"/>
    </source>
</evidence>
<feature type="modified residue" description="4-aspartylphosphate" evidence="1">
    <location>
        <position position="51"/>
    </location>
</feature>
<organism evidence="4 5">
    <name type="scientific">Hasllibacter halocynthiae</name>
    <dbReference type="NCBI Taxonomy" id="595589"/>
    <lineage>
        <taxon>Bacteria</taxon>
        <taxon>Pseudomonadati</taxon>
        <taxon>Pseudomonadota</taxon>
        <taxon>Alphaproteobacteria</taxon>
        <taxon>Rhodobacterales</taxon>
        <taxon>Roseobacteraceae</taxon>
        <taxon>Hasllibacter</taxon>
    </lineage>
</organism>
<dbReference type="InterPro" id="IPR011006">
    <property type="entry name" value="CheY-like_superfamily"/>
</dbReference>
<comment type="caution">
    <text evidence="4">The sequence shown here is derived from an EMBL/GenBank/DDBJ whole genome shotgun (WGS) entry which is preliminary data.</text>
</comment>
<dbReference type="PROSITE" id="PS50110">
    <property type="entry name" value="RESPONSE_REGULATORY"/>
    <property type="match status" value="1"/>
</dbReference>
<dbReference type="RefSeq" id="WP_106160997.1">
    <property type="nucleotide sequence ID" value="NZ_PVTT01000002.1"/>
</dbReference>
<evidence type="ECO:0000256" key="2">
    <source>
        <dbReference type="SAM" id="MobiDB-lite"/>
    </source>
</evidence>
<feature type="region of interest" description="Disordered" evidence="2">
    <location>
        <begin position="121"/>
        <end position="146"/>
    </location>
</feature>
<accession>A0A2T0X385</accession>
<dbReference type="InterPro" id="IPR001789">
    <property type="entry name" value="Sig_transdc_resp-reg_receiver"/>
</dbReference>
<dbReference type="SUPFAM" id="SSF52172">
    <property type="entry name" value="CheY-like"/>
    <property type="match status" value="1"/>
</dbReference>
<name>A0A2T0X385_9RHOB</name>
<gene>
    <name evidence="4" type="ORF">BCF33_2268</name>
</gene>
<dbReference type="EMBL" id="PVTT01000002">
    <property type="protein sequence ID" value="PRY93400.1"/>
    <property type="molecule type" value="Genomic_DNA"/>
</dbReference>
<dbReference type="SMART" id="SM00448">
    <property type="entry name" value="REC"/>
    <property type="match status" value="1"/>
</dbReference>
<proteinExistence type="predicted"/>
<dbReference type="GO" id="GO:0000160">
    <property type="term" value="P:phosphorelay signal transduction system"/>
    <property type="evidence" value="ECO:0007669"/>
    <property type="project" value="InterPro"/>
</dbReference>
<evidence type="ECO:0000313" key="5">
    <source>
        <dbReference type="Proteomes" id="UP000238801"/>
    </source>
</evidence>
<keyword evidence="1" id="KW-0597">Phosphoprotein</keyword>
<dbReference type="AlphaFoldDB" id="A0A2T0X385"/>
<evidence type="ECO:0000313" key="4">
    <source>
        <dbReference type="EMBL" id="PRY93400.1"/>
    </source>
</evidence>
<dbReference type="Proteomes" id="UP000238801">
    <property type="component" value="Unassembled WGS sequence"/>
</dbReference>
<protein>
    <submittedName>
        <fullName evidence="4">Response regulator receiver domain-containing protein</fullName>
    </submittedName>
</protein>
<keyword evidence="5" id="KW-1185">Reference proteome</keyword>
<reference evidence="4 5" key="1">
    <citation type="submission" date="2018-03" db="EMBL/GenBank/DDBJ databases">
        <title>Genomic Encyclopedia of Archaeal and Bacterial Type Strains, Phase II (KMG-II): from individual species to whole genera.</title>
        <authorList>
            <person name="Goeker M."/>
        </authorList>
    </citation>
    <scope>NUCLEOTIDE SEQUENCE [LARGE SCALE GENOMIC DNA]</scope>
    <source>
        <strain evidence="4 5">DSM 29318</strain>
    </source>
</reference>
<dbReference type="Pfam" id="PF00072">
    <property type="entry name" value="Response_reg"/>
    <property type="match status" value="1"/>
</dbReference>
<evidence type="ECO:0000259" key="3">
    <source>
        <dbReference type="PROSITE" id="PS50110"/>
    </source>
</evidence>
<dbReference type="Gene3D" id="3.40.50.2300">
    <property type="match status" value="1"/>
</dbReference>
<feature type="domain" description="Response regulatory" evidence="3">
    <location>
        <begin position="2"/>
        <end position="117"/>
    </location>
</feature>